<dbReference type="eggNOG" id="COG0782">
    <property type="taxonomic scope" value="Bacteria"/>
</dbReference>
<evidence type="ECO:0000259" key="10">
    <source>
        <dbReference type="Pfam" id="PF01272"/>
    </source>
</evidence>
<proteinExistence type="inferred from homology"/>
<dbReference type="EMBL" id="AMEQ01000040">
    <property type="protein sequence ID" value="EKY00366.1"/>
    <property type="molecule type" value="Genomic_DNA"/>
</dbReference>
<dbReference type="GO" id="GO:0003677">
    <property type="term" value="F:DNA binding"/>
    <property type="evidence" value="ECO:0007669"/>
    <property type="project" value="UniProtKB-UniRule"/>
</dbReference>
<feature type="domain" description="Transcription elongation factor GreA/GreB N-terminal" evidence="11">
    <location>
        <begin position="39"/>
        <end position="109"/>
    </location>
</feature>
<dbReference type="Gene3D" id="1.10.287.180">
    <property type="entry name" value="Transcription elongation factor, GreA/GreB, N-terminal domain"/>
    <property type="match status" value="1"/>
</dbReference>
<dbReference type="GO" id="GO:0032784">
    <property type="term" value="P:regulation of DNA-templated transcription elongation"/>
    <property type="evidence" value="ECO:0007669"/>
    <property type="project" value="UniProtKB-UniRule"/>
</dbReference>
<sequence length="191" mass="20976">MAGVGFAIVAKIWIQPAPLWGWLQTKRRFILLLPNMAYNYMTQAGYDKLVAEINELEAVHRPEISRQIAEARDKGDLSENAEYDAAKEAQGLLEGKIAQLKATLANARIIDESRLSTDSVQILTKVTIRNVKTGAELTYTLVSDQEANLKEKKISVNTPIAKGLIGKKVGDVAEVQTPGGLLTFEILDISI</sequence>
<dbReference type="NCBIfam" id="NF001261">
    <property type="entry name" value="PRK00226.1-2"/>
    <property type="match status" value="1"/>
</dbReference>
<dbReference type="Gene3D" id="3.10.50.30">
    <property type="entry name" value="Transcription elongation factor, GreA/GreB, C-terminal domain"/>
    <property type="match status" value="1"/>
</dbReference>
<protein>
    <recommendedName>
        <fullName evidence="2 8">Transcription elongation factor GreA</fullName>
    </recommendedName>
    <alternativeName>
        <fullName evidence="7 8">Transcript cleavage factor GreA</fullName>
    </alternativeName>
</protein>
<keyword evidence="5 8" id="KW-0804">Transcription</keyword>
<name>L1NAL5_9PORP</name>
<dbReference type="PIRSF" id="PIRSF006092">
    <property type="entry name" value="GreA_GreB"/>
    <property type="match status" value="1"/>
</dbReference>
<keyword evidence="12" id="KW-0251">Elongation factor</keyword>
<reference evidence="12 13" key="1">
    <citation type="submission" date="2012-05" db="EMBL/GenBank/DDBJ databases">
        <authorList>
            <person name="Weinstock G."/>
            <person name="Sodergren E."/>
            <person name="Lobos E.A."/>
            <person name="Fulton L."/>
            <person name="Fulton R."/>
            <person name="Courtney L."/>
            <person name="Fronick C."/>
            <person name="O'Laughlin M."/>
            <person name="Godfrey J."/>
            <person name="Wilson R.M."/>
            <person name="Miner T."/>
            <person name="Farmer C."/>
            <person name="Delehaunty K."/>
            <person name="Cordes M."/>
            <person name="Minx P."/>
            <person name="Tomlinson C."/>
            <person name="Chen J."/>
            <person name="Wollam A."/>
            <person name="Pepin K.H."/>
            <person name="Bhonagiri V."/>
            <person name="Zhang X."/>
            <person name="Suruliraj S."/>
            <person name="Warren W."/>
            <person name="Mitreva M."/>
            <person name="Mardis E.R."/>
            <person name="Wilson R.K."/>
        </authorList>
    </citation>
    <scope>NUCLEOTIDE SEQUENCE [LARGE SCALE GENOMIC DNA]</scope>
    <source>
        <strain evidence="12 13">F0037</strain>
    </source>
</reference>
<dbReference type="FunFam" id="3.10.50.30:FF:000001">
    <property type="entry name" value="Transcription elongation factor GreA"/>
    <property type="match status" value="1"/>
</dbReference>
<evidence type="ECO:0000256" key="7">
    <source>
        <dbReference type="ARBA" id="ARBA00030776"/>
    </source>
</evidence>
<dbReference type="GO" id="GO:0070063">
    <property type="term" value="F:RNA polymerase binding"/>
    <property type="evidence" value="ECO:0007669"/>
    <property type="project" value="InterPro"/>
</dbReference>
<dbReference type="STRING" id="1127696.HMPREF9134_01700"/>
<dbReference type="HAMAP" id="MF_00105">
    <property type="entry name" value="GreA_GreB"/>
    <property type="match status" value="1"/>
</dbReference>
<dbReference type="InterPro" id="IPR036953">
    <property type="entry name" value="GreA/GreB_C_sf"/>
</dbReference>
<dbReference type="NCBIfam" id="NF001263">
    <property type="entry name" value="PRK00226.1-4"/>
    <property type="match status" value="1"/>
</dbReference>
<dbReference type="InterPro" id="IPR028624">
    <property type="entry name" value="Tscrpt_elong_fac_GreA/B"/>
</dbReference>
<dbReference type="AlphaFoldDB" id="L1NAL5"/>
<gene>
    <name evidence="8" type="primary">greA</name>
    <name evidence="12" type="ORF">HMPREF9134_01700</name>
</gene>
<dbReference type="PROSITE" id="PS00829">
    <property type="entry name" value="GREAB_1"/>
    <property type="match status" value="1"/>
</dbReference>
<organism evidence="12 13">
    <name type="scientific">Porphyromonas catoniae F0037</name>
    <dbReference type="NCBI Taxonomy" id="1127696"/>
    <lineage>
        <taxon>Bacteria</taxon>
        <taxon>Pseudomonadati</taxon>
        <taxon>Bacteroidota</taxon>
        <taxon>Bacteroidia</taxon>
        <taxon>Bacteroidales</taxon>
        <taxon>Porphyromonadaceae</taxon>
        <taxon>Porphyromonas</taxon>
    </lineage>
</organism>
<evidence type="ECO:0000256" key="9">
    <source>
        <dbReference type="RuleBase" id="RU000556"/>
    </source>
</evidence>
<dbReference type="InterPro" id="IPR036805">
    <property type="entry name" value="Tscrpt_elong_fac_GreA/B_N_sf"/>
</dbReference>
<dbReference type="PATRIC" id="fig|1127696.3.peg.1540"/>
<evidence type="ECO:0000256" key="3">
    <source>
        <dbReference type="ARBA" id="ARBA00023015"/>
    </source>
</evidence>
<evidence type="ECO:0000259" key="11">
    <source>
        <dbReference type="Pfam" id="PF03449"/>
    </source>
</evidence>
<dbReference type="InterPro" id="IPR018151">
    <property type="entry name" value="TF_GreA/GreB_CS"/>
</dbReference>
<dbReference type="HOGENOM" id="CLU_101379_2_0_10"/>
<evidence type="ECO:0000256" key="4">
    <source>
        <dbReference type="ARBA" id="ARBA00023125"/>
    </source>
</evidence>
<feature type="domain" description="Transcription elongation factor GreA/GreB C-terminal" evidence="10">
    <location>
        <begin position="116"/>
        <end position="190"/>
    </location>
</feature>
<comment type="function">
    <text evidence="6 8 9">Necessary for efficient RNA polymerase transcription elongation past template-encoded arresting sites. The arresting sites in DNA have the property of trapping a certain fraction of elongating RNA polymerases that pass through, resulting in locked ternary complexes. Cleavage of the nascent transcript by cleavage factors such as GreA or GreB allows the resumption of elongation from the new 3'terminus. GreA releases sequences of 2 to 3 nucleotides.</text>
</comment>
<dbReference type="NCBIfam" id="TIGR01462">
    <property type="entry name" value="greA"/>
    <property type="match status" value="1"/>
</dbReference>
<comment type="caution">
    <text evidence="12">The sequence shown here is derived from an EMBL/GenBank/DDBJ whole genome shotgun (WGS) entry which is preliminary data.</text>
</comment>
<keyword evidence="3 8" id="KW-0805">Transcription regulation</keyword>
<evidence type="ECO:0000256" key="6">
    <source>
        <dbReference type="ARBA" id="ARBA00024916"/>
    </source>
</evidence>
<dbReference type="FunFam" id="1.10.287.180:FF:000001">
    <property type="entry name" value="Transcription elongation factor GreA"/>
    <property type="match status" value="1"/>
</dbReference>
<evidence type="ECO:0000256" key="5">
    <source>
        <dbReference type="ARBA" id="ARBA00023163"/>
    </source>
</evidence>
<comment type="similarity">
    <text evidence="1 8 9">Belongs to the GreA/GreB family.</text>
</comment>
<dbReference type="PANTHER" id="PTHR30437:SF4">
    <property type="entry name" value="TRANSCRIPTION ELONGATION FACTOR GREA"/>
    <property type="match status" value="1"/>
</dbReference>
<evidence type="ECO:0000313" key="12">
    <source>
        <dbReference type="EMBL" id="EKY00366.1"/>
    </source>
</evidence>
<dbReference type="Pfam" id="PF01272">
    <property type="entry name" value="GreA_GreB"/>
    <property type="match status" value="1"/>
</dbReference>
<dbReference type="SUPFAM" id="SSF46557">
    <property type="entry name" value="GreA transcript cleavage protein, N-terminal domain"/>
    <property type="match status" value="1"/>
</dbReference>
<dbReference type="InterPro" id="IPR001437">
    <property type="entry name" value="Tscrpt_elong_fac_GreA/B_C"/>
</dbReference>
<dbReference type="Proteomes" id="UP000010408">
    <property type="component" value="Unassembled WGS sequence"/>
</dbReference>
<dbReference type="InterPro" id="IPR023459">
    <property type="entry name" value="Tscrpt_elong_fac_GreA/B_fam"/>
</dbReference>
<dbReference type="InterPro" id="IPR006359">
    <property type="entry name" value="Tscrpt_elong_fac_GreA"/>
</dbReference>
<dbReference type="Pfam" id="PF03449">
    <property type="entry name" value="GreA_GreB_N"/>
    <property type="match status" value="1"/>
</dbReference>
<dbReference type="GO" id="GO:0006354">
    <property type="term" value="P:DNA-templated transcription elongation"/>
    <property type="evidence" value="ECO:0007669"/>
    <property type="project" value="TreeGrafter"/>
</dbReference>
<evidence type="ECO:0000256" key="2">
    <source>
        <dbReference type="ARBA" id="ARBA00013729"/>
    </source>
</evidence>
<evidence type="ECO:0000256" key="1">
    <source>
        <dbReference type="ARBA" id="ARBA00008213"/>
    </source>
</evidence>
<accession>L1NAL5</accession>
<evidence type="ECO:0000256" key="8">
    <source>
        <dbReference type="HAMAP-Rule" id="MF_00105"/>
    </source>
</evidence>
<dbReference type="SUPFAM" id="SSF54534">
    <property type="entry name" value="FKBP-like"/>
    <property type="match status" value="1"/>
</dbReference>
<dbReference type="PANTHER" id="PTHR30437">
    <property type="entry name" value="TRANSCRIPTION ELONGATION FACTOR GREA"/>
    <property type="match status" value="1"/>
</dbReference>
<evidence type="ECO:0000313" key="13">
    <source>
        <dbReference type="Proteomes" id="UP000010408"/>
    </source>
</evidence>
<keyword evidence="12" id="KW-0648">Protein biosynthesis</keyword>
<dbReference type="InterPro" id="IPR022691">
    <property type="entry name" value="Tscrpt_elong_fac_GreA/B_N"/>
</dbReference>
<keyword evidence="4 8" id="KW-0238">DNA-binding</keyword>
<dbReference type="GO" id="GO:0003746">
    <property type="term" value="F:translation elongation factor activity"/>
    <property type="evidence" value="ECO:0007669"/>
    <property type="project" value="UniProtKB-KW"/>
</dbReference>